<feature type="region of interest" description="Disordered" evidence="1">
    <location>
        <begin position="172"/>
        <end position="236"/>
    </location>
</feature>
<organism evidence="2 3">
    <name type="scientific">Talaromyces pinophilus</name>
    <name type="common">Penicillium pinophilum</name>
    <dbReference type="NCBI Taxonomy" id="128442"/>
    <lineage>
        <taxon>Eukaryota</taxon>
        <taxon>Fungi</taxon>
        <taxon>Dikarya</taxon>
        <taxon>Ascomycota</taxon>
        <taxon>Pezizomycotina</taxon>
        <taxon>Eurotiomycetes</taxon>
        <taxon>Eurotiomycetidae</taxon>
        <taxon>Eurotiales</taxon>
        <taxon>Trichocomaceae</taxon>
        <taxon>Talaromyces</taxon>
        <taxon>Talaromyces sect. Talaromyces</taxon>
    </lineage>
</organism>
<name>A0A0B8N0Y4_TALPI</name>
<feature type="region of interest" description="Disordered" evidence="1">
    <location>
        <begin position="406"/>
        <end position="435"/>
    </location>
</feature>
<feature type="compositionally biased region" description="Polar residues" evidence="1">
    <location>
        <begin position="106"/>
        <end position="116"/>
    </location>
</feature>
<proteinExistence type="predicted"/>
<keyword evidence="3" id="KW-1185">Reference proteome</keyword>
<protein>
    <recommendedName>
        <fullName evidence="4">Mucin</fullName>
    </recommendedName>
</protein>
<feature type="compositionally biased region" description="Basic residues" evidence="1">
    <location>
        <begin position="193"/>
        <end position="203"/>
    </location>
</feature>
<dbReference type="AlphaFoldDB" id="A0A0B8N0Y4"/>
<feature type="compositionally biased region" description="Polar residues" evidence="1">
    <location>
        <begin position="473"/>
        <end position="483"/>
    </location>
</feature>
<evidence type="ECO:0008006" key="4">
    <source>
        <dbReference type="Google" id="ProtNLM"/>
    </source>
</evidence>
<accession>A0A0B8N0Y4</accession>
<gene>
    <name evidence="2" type="ORF">TCE0_023f07243</name>
</gene>
<feature type="compositionally biased region" description="Polar residues" evidence="1">
    <location>
        <begin position="67"/>
        <end position="86"/>
    </location>
</feature>
<reference evidence="3" key="1">
    <citation type="journal article" date="2015" name="Genome Announc.">
        <title>Draft genome sequence of Talaromyces cellulolyticus strain Y-94, a source of lignocellulosic biomass-degrading enzymes.</title>
        <authorList>
            <person name="Fujii T."/>
            <person name="Koike H."/>
            <person name="Sawayama S."/>
            <person name="Yano S."/>
            <person name="Inoue H."/>
        </authorList>
    </citation>
    <scope>NUCLEOTIDE SEQUENCE [LARGE SCALE GENOMIC DNA]</scope>
    <source>
        <strain evidence="3">Y-94</strain>
    </source>
</reference>
<dbReference type="Proteomes" id="UP000053095">
    <property type="component" value="Unassembled WGS sequence"/>
</dbReference>
<dbReference type="EMBL" id="DF933819">
    <property type="protein sequence ID" value="GAM37372.1"/>
    <property type="molecule type" value="Genomic_DNA"/>
</dbReference>
<feature type="compositionally biased region" description="Low complexity" evidence="1">
    <location>
        <begin position="204"/>
        <end position="229"/>
    </location>
</feature>
<evidence type="ECO:0000313" key="3">
    <source>
        <dbReference type="Proteomes" id="UP000053095"/>
    </source>
</evidence>
<feature type="region of interest" description="Disordered" evidence="1">
    <location>
        <begin position="339"/>
        <end position="360"/>
    </location>
</feature>
<evidence type="ECO:0000256" key="1">
    <source>
        <dbReference type="SAM" id="MobiDB-lite"/>
    </source>
</evidence>
<sequence>MQDMLVSSRADFESLPPAVQRKFFSNVERFRLLTAQHHPRHHAQPRREFAAKPPLSIRRHPHARIITPSSSTSSLRQYQIQPNQRNTRQKLRLRRISPLTARGTGNRPNRSPLENGNDLTAVHEYLQCFHSLPPKIQKTIFSQEERRLLQQTAPVSTITDAADRALLRLEERQRASRRRQSLRTDTSSDRFVRRGRRHYRRSRSSPSPAIRSSIRSSIRSFPSSLPSTSAEEPSTEIIDADIIADPSDSGIEMEESILDSFRWLDEDEDLDLSLDSYHKYVADTAVSSQHVQPTSPRRMPSFRRTLSLAKNRNSMMFGNTGRGLSSSQSSTLPFSTAGSGVINRPDNNHSRHVSHRSTSSIDPAAQYYQDPEARLKLRVYLASPQKFDEAIEFGFPSLDNKENIDANNLRRHNTNRDSKRISQISASTHGTHGTHGWTFLDDETTSIDLSLFDLTDHQLQFQQSKKSRRSQDKTAISSNIRELTSSHSRSSSVDPRHRRPQHLKPVVGNANGSSRPPTGGHRREMTLKMTLTRPDLRTAGDAGPYGHDRHDDPLRLAELPPADESCNIWDDIPEERGVVKKMWRKLRSWRD</sequence>
<feature type="region of interest" description="Disordered" evidence="1">
    <location>
        <begin position="67"/>
        <end position="116"/>
    </location>
</feature>
<feature type="region of interest" description="Disordered" evidence="1">
    <location>
        <begin position="461"/>
        <end position="524"/>
    </location>
</feature>
<evidence type="ECO:0000313" key="2">
    <source>
        <dbReference type="EMBL" id="GAM37372.1"/>
    </source>
</evidence>